<evidence type="ECO:0008006" key="4">
    <source>
        <dbReference type="Google" id="ProtNLM"/>
    </source>
</evidence>
<dbReference type="EMBL" id="JAVFWL010000001">
    <property type="protein sequence ID" value="KAK6726530.1"/>
    <property type="molecule type" value="Genomic_DNA"/>
</dbReference>
<sequence>MVIAAQARSARHLTPSIEKCRIPEFPAEHMSAINTFFLQLRSLAAKGEKYPPQITLGPGGQMFGLRFSYTLYRKAMNEIETFGTLNASEYGLFRFNRTFNYSDAYEGKYTAVDGLVNLLKTVDAVKYQMIYPNATAYGCGMTVFQKENNECEMYVVCAFDKRTPYTADFYQPQVRSQQGNYKPSIYIERGSERPVMKQHYVVRDTYKSPLDSSMSAPMGQSTFHVQIGGVPPHIRRYGQQNHPVIRTMFSAAPLKSILNINVSPINAVTDTRAYRLDVAGRDGVSSVHGIPGQITGVQNIMVDPDMSHRGYIGYEDELRPKHPTNDVMPSTSKEQSMPVRHDRLERTYGVALQHPATRTETSQNSVTRCTSPLPESICSRLKQQKYEKYMKPCKPRMFCFFMEQHVERLLAQYKERMKRAHQLQREMEAANLPESMKQKMLDFLQQKESRFMRLRRQKMNKDMFEVLQHIGVGAFGRVSLVKKVTSNRWNSFVTFDMKALLLGIIANLALLNSAQEASTSSEKCRIPEFPAEHISAIDTFFLQIRTLAAKGENYSTEISLGPGGQMFGLRFSHNLYRKAMSEVETFGTLNPTEYGLFRLNRTFNYDDAYEGKYTAVDGLANLLETIKSVKNQMIYPNATAYGCGMTVFPKENNECEMYVVCIFDKSAPENYTMQGDPCKEDKDCPQGSTPAKCIVPLCHSQE</sequence>
<dbReference type="Proteomes" id="UP001303046">
    <property type="component" value="Unassembled WGS sequence"/>
</dbReference>
<dbReference type="InterPro" id="IPR035940">
    <property type="entry name" value="CAP_sf"/>
</dbReference>
<protein>
    <recommendedName>
        <fullName evidence="4">SCP-like protein</fullName>
    </recommendedName>
</protein>
<comment type="caution">
    <text evidence="2">The sequence shown here is derived from an EMBL/GenBank/DDBJ whole genome shotgun (WGS) entry which is preliminary data.</text>
</comment>
<evidence type="ECO:0000256" key="1">
    <source>
        <dbReference type="SAM" id="MobiDB-lite"/>
    </source>
</evidence>
<keyword evidence="3" id="KW-1185">Reference proteome</keyword>
<evidence type="ECO:0000313" key="3">
    <source>
        <dbReference type="Proteomes" id="UP001303046"/>
    </source>
</evidence>
<feature type="region of interest" description="Disordered" evidence="1">
    <location>
        <begin position="316"/>
        <end position="339"/>
    </location>
</feature>
<dbReference type="CDD" id="cd21774">
    <property type="entry name" value="MobB_LATS"/>
    <property type="match status" value="1"/>
</dbReference>
<dbReference type="SUPFAM" id="SSF55797">
    <property type="entry name" value="PR-1-like"/>
    <property type="match status" value="1"/>
</dbReference>
<gene>
    <name evidence="2" type="primary">Necator_chrI.g822</name>
    <name evidence="2" type="ORF">RB195_004699</name>
</gene>
<reference evidence="2 3" key="1">
    <citation type="submission" date="2023-08" db="EMBL/GenBank/DDBJ databases">
        <title>A Necator americanus chromosomal reference genome.</title>
        <authorList>
            <person name="Ilik V."/>
            <person name="Petrzelkova K.J."/>
            <person name="Pardy F."/>
            <person name="Fuh T."/>
            <person name="Niatou-Singa F.S."/>
            <person name="Gouil Q."/>
            <person name="Baker L."/>
            <person name="Ritchie M.E."/>
            <person name="Jex A.R."/>
            <person name="Gazzola D."/>
            <person name="Li H."/>
            <person name="Toshio Fujiwara R."/>
            <person name="Zhan B."/>
            <person name="Aroian R.V."/>
            <person name="Pafco B."/>
            <person name="Schwarz E.M."/>
        </authorList>
    </citation>
    <scope>NUCLEOTIDE SEQUENCE [LARGE SCALE GENOMIC DNA]</scope>
    <source>
        <strain evidence="2 3">Aroian</strain>
        <tissue evidence="2">Whole animal</tissue>
    </source>
</reference>
<dbReference type="Gene3D" id="3.30.200.20">
    <property type="entry name" value="Phosphorylase Kinase, domain 1"/>
    <property type="match status" value="1"/>
</dbReference>
<proteinExistence type="predicted"/>
<accession>A0ABR1BME7</accession>
<organism evidence="2 3">
    <name type="scientific">Necator americanus</name>
    <name type="common">Human hookworm</name>
    <dbReference type="NCBI Taxonomy" id="51031"/>
    <lineage>
        <taxon>Eukaryota</taxon>
        <taxon>Metazoa</taxon>
        <taxon>Ecdysozoa</taxon>
        <taxon>Nematoda</taxon>
        <taxon>Chromadorea</taxon>
        <taxon>Rhabditida</taxon>
        <taxon>Rhabditina</taxon>
        <taxon>Rhabditomorpha</taxon>
        <taxon>Strongyloidea</taxon>
        <taxon>Ancylostomatidae</taxon>
        <taxon>Bunostominae</taxon>
        <taxon>Necator</taxon>
    </lineage>
</organism>
<name>A0ABR1BME7_NECAM</name>
<evidence type="ECO:0000313" key="2">
    <source>
        <dbReference type="EMBL" id="KAK6726530.1"/>
    </source>
</evidence>
<dbReference type="Gene3D" id="3.40.33.10">
    <property type="entry name" value="CAP"/>
    <property type="match status" value="2"/>
</dbReference>